<dbReference type="EMBL" id="JAVRQU010000003">
    <property type="protein sequence ID" value="KAK5705266.1"/>
    <property type="molecule type" value="Genomic_DNA"/>
</dbReference>
<evidence type="ECO:0000256" key="7">
    <source>
        <dbReference type="ARBA" id="ARBA00022679"/>
    </source>
</evidence>
<feature type="region of interest" description="Disordered" evidence="18">
    <location>
        <begin position="286"/>
        <end position="422"/>
    </location>
</feature>
<dbReference type="EC" id="2.3.2.27" evidence="6"/>
<evidence type="ECO:0000256" key="3">
    <source>
        <dbReference type="ARBA" id="ARBA00004177"/>
    </source>
</evidence>
<keyword evidence="15" id="KW-0458">Lysosome</keyword>
<dbReference type="Gene3D" id="3.30.40.10">
    <property type="entry name" value="Zinc/RING finger domain, C3HC4 (zinc finger)"/>
    <property type="match status" value="2"/>
</dbReference>
<dbReference type="InterPro" id="IPR001841">
    <property type="entry name" value="Znf_RING"/>
</dbReference>
<evidence type="ECO:0000256" key="9">
    <source>
        <dbReference type="ARBA" id="ARBA00022723"/>
    </source>
</evidence>
<evidence type="ECO:0000256" key="4">
    <source>
        <dbReference type="ARBA" id="ARBA00004371"/>
    </source>
</evidence>
<dbReference type="GO" id="GO:0043161">
    <property type="term" value="P:proteasome-mediated ubiquitin-dependent protein catabolic process"/>
    <property type="evidence" value="ECO:0007669"/>
    <property type="project" value="TreeGrafter"/>
</dbReference>
<dbReference type="SUPFAM" id="SSF57903">
    <property type="entry name" value="FYVE/PHD zinc finger"/>
    <property type="match status" value="1"/>
</dbReference>
<organism evidence="21 22">
    <name type="scientific">Elasticomyces elasticus</name>
    <dbReference type="NCBI Taxonomy" id="574655"/>
    <lineage>
        <taxon>Eukaryota</taxon>
        <taxon>Fungi</taxon>
        <taxon>Dikarya</taxon>
        <taxon>Ascomycota</taxon>
        <taxon>Pezizomycotina</taxon>
        <taxon>Dothideomycetes</taxon>
        <taxon>Dothideomycetidae</taxon>
        <taxon>Mycosphaerellales</taxon>
        <taxon>Teratosphaeriaceae</taxon>
        <taxon>Elasticomyces</taxon>
    </lineage>
</organism>
<feature type="region of interest" description="Disordered" evidence="18">
    <location>
        <begin position="1"/>
        <end position="128"/>
    </location>
</feature>
<dbReference type="InterPro" id="IPR011011">
    <property type="entry name" value="Znf_FYVE_PHD"/>
</dbReference>
<dbReference type="GO" id="GO:0070936">
    <property type="term" value="P:protein K48-linked ubiquitination"/>
    <property type="evidence" value="ECO:0007669"/>
    <property type="project" value="TreeGrafter"/>
</dbReference>
<feature type="compositionally biased region" description="Low complexity" evidence="18">
    <location>
        <begin position="308"/>
        <end position="322"/>
    </location>
</feature>
<keyword evidence="12" id="KW-0833">Ubl conjugation pathway</keyword>
<feature type="compositionally biased region" description="Basic and acidic residues" evidence="18">
    <location>
        <begin position="467"/>
        <end position="477"/>
    </location>
</feature>
<dbReference type="PROSITE" id="PS50089">
    <property type="entry name" value="ZF_RING_2"/>
    <property type="match status" value="1"/>
</dbReference>
<dbReference type="GO" id="GO:0061630">
    <property type="term" value="F:ubiquitin protein ligase activity"/>
    <property type="evidence" value="ECO:0007669"/>
    <property type="project" value="UniProtKB-EC"/>
</dbReference>
<dbReference type="SMART" id="SM00184">
    <property type="entry name" value="RING"/>
    <property type="match status" value="1"/>
</dbReference>
<evidence type="ECO:0000256" key="6">
    <source>
        <dbReference type="ARBA" id="ARBA00012483"/>
    </source>
</evidence>
<evidence type="ECO:0000259" key="19">
    <source>
        <dbReference type="PROSITE" id="PS50089"/>
    </source>
</evidence>
<dbReference type="PANTHER" id="PTHR46661:SF4">
    <property type="entry name" value="RING-TYPE DOMAIN-CONTAINING PROTEIN"/>
    <property type="match status" value="1"/>
</dbReference>
<evidence type="ECO:0000256" key="17">
    <source>
        <dbReference type="PROSITE-ProRule" id="PRU00175"/>
    </source>
</evidence>
<evidence type="ECO:0000256" key="10">
    <source>
        <dbReference type="ARBA" id="ARBA00022753"/>
    </source>
</evidence>
<evidence type="ECO:0000313" key="21">
    <source>
        <dbReference type="EMBL" id="KAK5705266.1"/>
    </source>
</evidence>
<keyword evidence="16" id="KW-0449">Lipoprotein</keyword>
<feature type="compositionally biased region" description="Polar residues" evidence="18">
    <location>
        <begin position="87"/>
        <end position="96"/>
    </location>
</feature>
<comment type="pathway">
    <text evidence="5">Protein modification; protein ubiquitination.</text>
</comment>
<gene>
    <name evidence="21" type="ORF">LTR97_002384</name>
</gene>
<name>A0AAN7ZVL4_9PEZI</name>
<feature type="compositionally biased region" description="Low complexity" evidence="18">
    <location>
        <begin position="373"/>
        <end position="388"/>
    </location>
</feature>
<comment type="subcellular location">
    <subcellularLocation>
        <location evidence="3">Endosome</location>
    </subcellularLocation>
    <subcellularLocation>
        <location evidence="4">Lysosome</location>
    </subcellularLocation>
    <subcellularLocation>
        <location evidence="2">Membrane</location>
        <topology evidence="2">Peripheral membrane protein</topology>
    </subcellularLocation>
</comment>
<keyword evidence="11 17" id="KW-0863">Zinc-finger</keyword>
<evidence type="ECO:0000256" key="1">
    <source>
        <dbReference type="ARBA" id="ARBA00000900"/>
    </source>
</evidence>
<evidence type="ECO:0000259" key="20">
    <source>
        <dbReference type="PROSITE" id="PS50178"/>
    </source>
</evidence>
<evidence type="ECO:0000256" key="12">
    <source>
        <dbReference type="ARBA" id="ARBA00022786"/>
    </source>
</evidence>
<evidence type="ECO:0000256" key="2">
    <source>
        <dbReference type="ARBA" id="ARBA00004170"/>
    </source>
</evidence>
<dbReference type="Pfam" id="PF13639">
    <property type="entry name" value="zf-RING_2"/>
    <property type="match status" value="1"/>
</dbReference>
<accession>A0AAN7ZVL4</accession>
<evidence type="ECO:0000256" key="14">
    <source>
        <dbReference type="ARBA" id="ARBA00023136"/>
    </source>
</evidence>
<feature type="domain" description="RING-type" evidence="19">
    <location>
        <begin position="550"/>
        <end position="597"/>
    </location>
</feature>
<evidence type="ECO:0000256" key="15">
    <source>
        <dbReference type="ARBA" id="ARBA00023228"/>
    </source>
</evidence>
<evidence type="ECO:0000256" key="11">
    <source>
        <dbReference type="ARBA" id="ARBA00022771"/>
    </source>
</evidence>
<sequence length="601" mass="65043">MSRHPPLAAGTAPPADDADDLDWLQYLQTAGNTVPQPQQQPLRSSSTSSDRKRRNNSTEHHARPHPYPNSTSHTLPPRTNDPRLRPNMSTAGSNPETAIDLTSPLPPPPPHPHRHPNDPRQRPRRTSRESEILLPKWQSDASALACPVCGVDFGFWNRRHHCRKCGRVVCATCSPHRITIPRQYVVQPPVNTYSHSDDGVEGMDSGRGVFGGEVVRVCNPCVPDPWTPENANVRGGGGAGVEEGAGVRARPLIEGARNASSSGGVPVLTAMDVMRAGFNRNMPPPASTSAFGTQEGVGAVRHRSLSHQPATVPQQVPQQALPPNLPTVSRGERYRQAVAAATTTDPRLRPSPAEHSRPISHRYSLSHNSPHPTRTAHSHASTSGTAASLPPVPAFPTTRPGITTTPSAPPPSQPVPRPLRREVREEDECPVCGMELPPGEQVRERHVEECIAARFSSTPSSSSMPRRPSEIPGRREVPLAYPSPATEVPPTHSRSYSNTSSIVPSGSLPSTTSTTTATRARAQSFRPRGMALYTATEKDCLDSSGEAVECVICLEEFQPGEAMGRMECLCKFHRGCIRGWWEAKVAKGGERGGCPTHVHYD</sequence>
<evidence type="ECO:0000256" key="16">
    <source>
        <dbReference type="ARBA" id="ARBA00023288"/>
    </source>
</evidence>
<feature type="compositionally biased region" description="Basic and acidic residues" evidence="18">
    <location>
        <begin position="115"/>
        <end position="128"/>
    </location>
</feature>
<comment type="caution">
    <text evidence="21">The sequence shown here is derived from an EMBL/GenBank/DDBJ whole genome shotgun (WGS) entry which is preliminary data.</text>
</comment>
<evidence type="ECO:0000313" key="22">
    <source>
        <dbReference type="Proteomes" id="UP001310594"/>
    </source>
</evidence>
<feature type="compositionally biased region" description="Polar residues" evidence="18">
    <location>
        <begin position="492"/>
        <end position="509"/>
    </location>
</feature>
<dbReference type="GO" id="GO:0005768">
    <property type="term" value="C:endosome"/>
    <property type="evidence" value="ECO:0007669"/>
    <property type="project" value="UniProtKB-SubCell"/>
</dbReference>
<feature type="compositionally biased region" description="Low complexity" evidence="18">
    <location>
        <begin position="456"/>
        <end position="466"/>
    </location>
</feature>
<feature type="compositionally biased region" description="Pro residues" evidence="18">
    <location>
        <begin position="407"/>
        <end position="417"/>
    </location>
</feature>
<dbReference type="InterPro" id="IPR013083">
    <property type="entry name" value="Znf_RING/FYVE/PHD"/>
</dbReference>
<keyword evidence="14" id="KW-0472">Membrane</keyword>
<keyword evidence="10" id="KW-0967">Endosome</keyword>
<proteinExistence type="predicted"/>
<feature type="compositionally biased region" description="Polar residues" evidence="18">
    <location>
        <begin position="363"/>
        <end position="372"/>
    </location>
</feature>
<feature type="compositionally biased region" description="Basic and acidic residues" evidence="18">
    <location>
        <begin position="346"/>
        <end position="357"/>
    </location>
</feature>
<keyword evidence="7" id="KW-0808">Transferase</keyword>
<dbReference type="GO" id="GO:0016020">
    <property type="term" value="C:membrane"/>
    <property type="evidence" value="ECO:0007669"/>
    <property type="project" value="UniProtKB-SubCell"/>
</dbReference>
<dbReference type="PANTHER" id="PTHR46661">
    <property type="entry name" value="E3 UBIQUITIN-PROTEIN LIGASE ZNRF1-LIKE PROTEIN"/>
    <property type="match status" value="1"/>
</dbReference>
<feature type="compositionally biased region" description="Polar residues" evidence="18">
    <location>
        <begin position="26"/>
        <end position="42"/>
    </location>
</feature>
<feature type="region of interest" description="Disordered" evidence="18">
    <location>
        <begin position="456"/>
        <end position="520"/>
    </location>
</feature>
<dbReference type="GO" id="GO:0008270">
    <property type="term" value="F:zinc ion binding"/>
    <property type="evidence" value="ECO:0007669"/>
    <property type="project" value="UniProtKB-KW"/>
</dbReference>
<dbReference type="CDD" id="cd16489">
    <property type="entry name" value="mRING-CH-C4HC2H_ZNRF"/>
    <property type="match status" value="1"/>
</dbReference>
<dbReference type="InterPro" id="IPR017455">
    <property type="entry name" value="Znf_FYVE-rel"/>
</dbReference>
<dbReference type="InterPro" id="IPR051878">
    <property type="entry name" value="ZNRF_ubiq-protein_ligase"/>
</dbReference>
<dbReference type="AlphaFoldDB" id="A0AAN7ZVL4"/>
<dbReference type="PROSITE" id="PS50178">
    <property type="entry name" value="ZF_FYVE"/>
    <property type="match status" value="1"/>
</dbReference>
<evidence type="ECO:0000256" key="8">
    <source>
        <dbReference type="ARBA" id="ARBA00022707"/>
    </source>
</evidence>
<feature type="domain" description="FYVE-type" evidence="20">
    <location>
        <begin position="140"/>
        <end position="221"/>
    </location>
</feature>
<feature type="compositionally biased region" description="Low complexity" evidence="18">
    <location>
        <begin position="510"/>
        <end position="520"/>
    </location>
</feature>
<evidence type="ECO:0000256" key="5">
    <source>
        <dbReference type="ARBA" id="ARBA00004906"/>
    </source>
</evidence>
<dbReference type="Pfam" id="PF01363">
    <property type="entry name" value="FYVE"/>
    <property type="match status" value="1"/>
</dbReference>
<keyword evidence="8" id="KW-0519">Myristate</keyword>
<evidence type="ECO:0000256" key="13">
    <source>
        <dbReference type="ARBA" id="ARBA00022833"/>
    </source>
</evidence>
<dbReference type="SUPFAM" id="SSF57850">
    <property type="entry name" value="RING/U-box"/>
    <property type="match status" value="1"/>
</dbReference>
<comment type="catalytic activity">
    <reaction evidence="1">
        <text>S-ubiquitinyl-[E2 ubiquitin-conjugating enzyme]-L-cysteine + [acceptor protein]-L-lysine = [E2 ubiquitin-conjugating enzyme]-L-cysteine + N(6)-ubiquitinyl-[acceptor protein]-L-lysine.</text>
        <dbReference type="EC" id="2.3.2.27"/>
    </reaction>
</comment>
<dbReference type="InterPro" id="IPR000306">
    <property type="entry name" value="Znf_FYVE"/>
</dbReference>
<dbReference type="SMART" id="SM00064">
    <property type="entry name" value="FYVE"/>
    <property type="match status" value="1"/>
</dbReference>
<evidence type="ECO:0000256" key="18">
    <source>
        <dbReference type="SAM" id="MobiDB-lite"/>
    </source>
</evidence>
<keyword evidence="9" id="KW-0479">Metal-binding</keyword>
<feature type="compositionally biased region" description="Low complexity" evidence="18">
    <location>
        <begin position="1"/>
        <end position="15"/>
    </location>
</feature>
<protein>
    <recommendedName>
        <fullName evidence="6">RING-type E3 ubiquitin transferase</fullName>
        <ecNumber evidence="6">2.3.2.27</ecNumber>
    </recommendedName>
</protein>
<dbReference type="Proteomes" id="UP001310594">
    <property type="component" value="Unassembled WGS sequence"/>
</dbReference>
<keyword evidence="13" id="KW-0862">Zinc</keyword>
<reference evidence="21" key="1">
    <citation type="submission" date="2023-08" db="EMBL/GenBank/DDBJ databases">
        <title>Black Yeasts Isolated from many extreme environments.</title>
        <authorList>
            <person name="Coleine C."/>
            <person name="Stajich J.E."/>
            <person name="Selbmann L."/>
        </authorList>
    </citation>
    <scope>NUCLEOTIDE SEQUENCE</scope>
    <source>
        <strain evidence="21">CCFEE 5810</strain>
    </source>
</reference>